<dbReference type="Gene3D" id="3.40.50.720">
    <property type="entry name" value="NAD(P)-binding Rossmann-like Domain"/>
    <property type="match status" value="1"/>
</dbReference>
<dbReference type="EMBL" id="JAVRBK010000005">
    <property type="protein sequence ID" value="KAK5643739.1"/>
    <property type="molecule type" value="Genomic_DNA"/>
</dbReference>
<dbReference type="PRINTS" id="PR00080">
    <property type="entry name" value="SDRFAMILY"/>
</dbReference>
<evidence type="ECO:0000256" key="1">
    <source>
        <dbReference type="ARBA" id="ARBA00023002"/>
    </source>
</evidence>
<proteinExistence type="inferred from homology"/>
<dbReference type="InterPro" id="IPR036291">
    <property type="entry name" value="NAD(P)-bd_dom_sf"/>
</dbReference>
<dbReference type="Pfam" id="PF00106">
    <property type="entry name" value="adh_short"/>
    <property type="match status" value="1"/>
</dbReference>
<comment type="caution">
    <text evidence="4">The sequence shown here is derived from an EMBL/GenBank/DDBJ whole genome shotgun (WGS) entry which is preliminary data.</text>
</comment>
<keyword evidence="1" id="KW-0560">Oxidoreductase</keyword>
<evidence type="ECO:0008006" key="6">
    <source>
        <dbReference type="Google" id="ProtNLM"/>
    </source>
</evidence>
<evidence type="ECO:0000313" key="5">
    <source>
        <dbReference type="Proteomes" id="UP001329430"/>
    </source>
</evidence>
<dbReference type="Proteomes" id="UP001329430">
    <property type="component" value="Chromosome 5"/>
</dbReference>
<protein>
    <recommendedName>
        <fullName evidence="6">Retinol dehydrogenase 12</fullName>
    </recommendedName>
</protein>
<dbReference type="PANTHER" id="PTHR43157:SF31">
    <property type="entry name" value="PHOSPHATIDYLINOSITOL-GLYCAN BIOSYNTHESIS CLASS F PROTEIN"/>
    <property type="match status" value="1"/>
</dbReference>
<reference evidence="4 5" key="1">
    <citation type="journal article" date="2024" name="Insects">
        <title>An Improved Chromosome-Level Genome Assembly of the Firefly Pyrocoelia pectoralis.</title>
        <authorList>
            <person name="Fu X."/>
            <person name="Meyer-Rochow V.B."/>
            <person name="Ballantyne L."/>
            <person name="Zhu X."/>
        </authorList>
    </citation>
    <scope>NUCLEOTIDE SEQUENCE [LARGE SCALE GENOMIC DNA]</scope>
    <source>
        <strain evidence="4">XCY_ONT2</strain>
    </source>
</reference>
<dbReference type="SUPFAM" id="SSF51735">
    <property type="entry name" value="NAD(P)-binding Rossmann-fold domains"/>
    <property type="match status" value="1"/>
</dbReference>
<dbReference type="PRINTS" id="PR00081">
    <property type="entry name" value="GDHRDH"/>
</dbReference>
<comment type="similarity">
    <text evidence="2">Belongs to the short-chain dehydrogenases/reductases (SDR) family.</text>
</comment>
<dbReference type="AlphaFoldDB" id="A0AAN7VGR1"/>
<organism evidence="4 5">
    <name type="scientific">Pyrocoelia pectoralis</name>
    <dbReference type="NCBI Taxonomy" id="417401"/>
    <lineage>
        <taxon>Eukaryota</taxon>
        <taxon>Metazoa</taxon>
        <taxon>Ecdysozoa</taxon>
        <taxon>Arthropoda</taxon>
        <taxon>Hexapoda</taxon>
        <taxon>Insecta</taxon>
        <taxon>Pterygota</taxon>
        <taxon>Neoptera</taxon>
        <taxon>Endopterygota</taxon>
        <taxon>Coleoptera</taxon>
        <taxon>Polyphaga</taxon>
        <taxon>Elateriformia</taxon>
        <taxon>Elateroidea</taxon>
        <taxon>Lampyridae</taxon>
        <taxon>Lampyrinae</taxon>
        <taxon>Pyrocoelia</taxon>
    </lineage>
</organism>
<evidence type="ECO:0000256" key="3">
    <source>
        <dbReference type="SAM" id="Phobius"/>
    </source>
</evidence>
<keyword evidence="3" id="KW-0812">Transmembrane</keyword>
<dbReference type="CDD" id="cd05327">
    <property type="entry name" value="retinol-DH_like_SDR_c_like"/>
    <property type="match status" value="1"/>
</dbReference>
<feature type="transmembrane region" description="Helical" evidence="3">
    <location>
        <begin position="6"/>
        <end position="26"/>
    </location>
</feature>
<sequence>MWEYFLYVCLLCLILIVLECVILRLIKLNTKWDRSTACLVGKTAIVTGANTGIGFYTAQEFAKRGARVILACRSATKGEEAKKKIVEATHNENVHVRIVDFESLKSVREFARGINKSEERLDILVNNAGAVIFKNEITVDGLSKSMQVNHFGPFLLTLLLIDLLKRSRPSRIVNVSSTKTRGGRIHINNLNYYSDSYRSRLTFSNYANAKLCHLSFSNELGKRLRPSGVIVNSLHPGTVQTDITRDFSSVIQQMYKALSYFFKNSEEGAQTTIYVALSKDTKDVVGKFFYNCGRIKMPTTARNSIVAKQLWEKSMELVQLKETECPL</sequence>
<keyword evidence="3" id="KW-0472">Membrane</keyword>
<gene>
    <name evidence="4" type="ORF">RI129_007584</name>
</gene>
<evidence type="ECO:0000313" key="4">
    <source>
        <dbReference type="EMBL" id="KAK5643739.1"/>
    </source>
</evidence>
<accession>A0AAN7VGR1</accession>
<dbReference type="GO" id="GO:0016491">
    <property type="term" value="F:oxidoreductase activity"/>
    <property type="evidence" value="ECO:0007669"/>
    <property type="project" value="UniProtKB-KW"/>
</dbReference>
<keyword evidence="3" id="KW-1133">Transmembrane helix</keyword>
<dbReference type="PANTHER" id="PTHR43157">
    <property type="entry name" value="PHOSPHATIDYLINOSITOL-GLYCAN BIOSYNTHESIS CLASS F PROTEIN-RELATED"/>
    <property type="match status" value="1"/>
</dbReference>
<name>A0AAN7VGR1_9COLE</name>
<keyword evidence="5" id="KW-1185">Reference proteome</keyword>
<dbReference type="InterPro" id="IPR002347">
    <property type="entry name" value="SDR_fam"/>
</dbReference>
<evidence type="ECO:0000256" key="2">
    <source>
        <dbReference type="RuleBase" id="RU000363"/>
    </source>
</evidence>